<dbReference type="SUPFAM" id="SSF158235">
    <property type="entry name" value="SOCS box-like"/>
    <property type="match status" value="1"/>
</dbReference>
<dbReference type="Proteomes" id="UP000694888">
    <property type="component" value="Unplaced"/>
</dbReference>
<evidence type="ECO:0000256" key="2">
    <source>
        <dbReference type="ARBA" id="ARBA00023043"/>
    </source>
</evidence>
<dbReference type="InterPro" id="IPR001496">
    <property type="entry name" value="SOCS_box"/>
</dbReference>
<dbReference type="RefSeq" id="XP_005096823.1">
    <property type="nucleotide sequence ID" value="XM_005096766.3"/>
</dbReference>
<dbReference type="PROSITE" id="PS50225">
    <property type="entry name" value="SOCS"/>
    <property type="match status" value="1"/>
</dbReference>
<evidence type="ECO:0000259" key="3">
    <source>
        <dbReference type="PROSITE" id="PS50225"/>
    </source>
</evidence>
<gene>
    <name evidence="5 6 7" type="primary">LOC101847334</name>
</gene>
<dbReference type="GeneID" id="101847334"/>
<organism evidence="4 5">
    <name type="scientific">Aplysia californica</name>
    <name type="common">California sea hare</name>
    <dbReference type="NCBI Taxonomy" id="6500"/>
    <lineage>
        <taxon>Eukaryota</taxon>
        <taxon>Metazoa</taxon>
        <taxon>Spiralia</taxon>
        <taxon>Lophotrochozoa</taxon>
        <taxon>Mollusca</taxon>
        <taxon>Gastropoda</taxon>
        <taxon>Heterobranchia</taxon>
        <taxon>Euthyneura</taxon>
        <taxon>Tectipleura</taxon>
        <taxon>Aplysiida</taxon>
        <taxon>Aplysioidea</taxon>
        <taxon>Aplysiidae</taxon>
        <taxon>Aplysia</taxon>
    </lineage>
</organism>
<dbReference type="Gene3D" id="1.10.750.20">
    <property type="entry name" value="SOCS box"/>
    <property type="match status" value="1"/>
</dbReference>
<evidence type="ECO:0000313" key="7">
    <source>
        <dbReference type="RefSeq" id="XP_012937045.1"/>
    </source>
</evidence>
<dbReference type="SMART" id="SM00969">
    <property type="entry name" value="SOCS_box"/>
    <property type="match status" value="1"/>
</dbReference>
<protein>
    <submittedName>
        <fullName evidence="5 6">Ankyrin repeat and SOCS box protein 11</fullName>
    </submittedName>
</protein>
<evidence type="ECO:0000313" key="4">
    <source>
        <dbReference type="Proteomes" id="UP000694888"/>
    </source>
</evidence>
<dbReference type="SUPFAM" id="SSF48403">
    <property type="entry name" value="Ankyrin repeat"/>
    <property type="match status" value="1"/>
</dbReference>
<accession>A0ABM0JM06</accession>
<dbReference type="InterPro" id="IPR036036">
    <property type="entry name" value="SOCS_box-like_dom_sf"/>
</dbReference>
<proteinExistence type="predicted"/>
<dbReference type="PANTHER" id="PTHR24201:SF15">
    <property type="entry name" value="ANKYRIN REPEAT DOMAIN-CONTAINING PROTEIN 66"/>
    <property type="match status" value="1"/>
</dbReference>
<dbReference type="Pfam" id="PF12796">
    <property type="entry name" value="Ank_2"/>
    <property type="match status" value="1"/>
</dbReference>
<dbReference type="CDD" id="cd03587">
    <property type="entry name" value="SOCS"/>
    <property type="match status" value="1"/>
</dbReference>
<keyword evidence="4" id="KW-1185">Reference proteome</keyword>
<dbReference type="InterPro" id="IPR002110">
    <property type="entry name" value="Ankyrin_rpt"/>
</dbReference>
<evidence type="ECO:0000313" key="5">
    <source>
        <dbReference type="RefSeq" id="XP_005096823.1"/>
    </source>
</evidence>
<dbReference type="RefSeq" id="XP_012937044.1">
    <property type="nucleotide sequence ID" value="XM_013081590.2"/>
</dbReference>
<name>A0ABM0JM06_APLCA</name>
<evidence type="ECO:0000313" key="6">
    <source>
        <dbReference type="RefSeq" id="XP_012937044.1"/>
    </source>
</evidence>
<reference evidence="5 6" key="1">
    <citation type="submission" date="2025-05" db="UniProtKB">
        <authorList>
            <consortium name="RefSeq"/>
        </authorList>
    </citation>
    <scope>IDENTIFICATION</scope>
</reference>
<keyword evidence="1" id="KW-0677">Repeat</keyword>
<evidence type="ECO:0000256" key="1">
    <source>
        <dbReference type="ARBA" id="ARBA00022737"/>
    </source>
</evidence>
<dbReference type="Pfam" id="PF07525">
    <property type="entry name" value="SOCS_box"/>
    <property type="match status" value="1"/>
</dbReference>
<feature type="domain" description="SOCS box" evidence="3">
    <location>
        <begin position="296"/>
        <end position="344"/>
    </location>
</feature>
<dbReference type="RefSeq" id="XP_012937045.1">
    <property type="nucleotide sequence ID" value="XM_013081591.2"/>
</dbReference>
<dbReference type="InterPro" id="IPR036770">
    <property type="entry name" value="Ankyrin_rpt-contain_sf"/>
</dbReference>
<dbReference type="PANTHER" id="PTHR24201">
    <property type="entry name" value="ANK_REP_REGION DOMAIN-CONTAINING PROTEIN"/>
    <property type="match status" value="1"/>
</dbReference>
<sequence>MQEAIYFYDSAQAQRYYYNQATLQHTFYQEFSECFVQQAFEICPGHEQDFADTVRKIDAARPGFVQSWHVGFALMRAIAYGRPDVIISLLYGGVDVNQTFRGRSMVHEAVKQGNSDMLEFVLSLPGIEKDAYDVTGKTALMHATGSTPECLKVLLDAGCNMFLKDGEGNSAIHQPFKTLDSSCGNVVECLDMLLRYGAHLGARGAQGKTCLQRAVEMGNHLLVHWLIMRNVDLQQHVTNVHIILDTQLYRSRDLYDNVLLLAVHQADRKLMEVLIACGCSFRHYSWLLPYCKSFRMLHASLQGALSQVGSLQSLCRAVIRPCLSNDIERDVACLGIPRPLQSFLLCRGETQVLVQDSST</sequence>
<dbReference type="SMART" id="SM00248">
    <property type="entry name" value="ANK"/>
    <property type="match status" value="6"/>
</dbReference>
<dbReference type="InterPro" id="IPR050776">
    <property type="entry name" value="Ank_Repeat/CDKN_Inhibitor"/>
</dbReference>
<keyword evidence="2" id="KW-0040">ANK repeat</keyword>
<dbReference type="Gene3D" id="1.25.40.20">
    <property type="entry name" value="Ankyrin repeat-containing domain"/>
    <property type="match status" value="1"/>
</dbReference>